<comment type="catalytic activity">
    <reaction evidence="1">
        <text>ATP + protein L-histidine = ADP + protein N-phospho-L-histidine.</text>
        <dbReference type="EC" id="2.7.13.3"/>
    </reaction>
</comment>
<keyword evidence="17" id="KW-0411">Iron-sulfur</keyword>
<dbReference type="Pfam" id="PF00672">
    <property type="entry name" value="HAMP"/>
    <property type="match status" value="1"/>
</dbReference>
<feature type="region of interest" description="Disordered" evidence="20">
    <location>
        <begin position="467"/>
        <end position="496"/>
    </location>
</feature>
<keyword evidence="25" id="KW-1185">Reference proteome</keyword>
<dbReference type="PROSITE" id="PS50885">
    <property type="entry name" value="HAMP"/>
    <property type="match status" value="1"/>
</dbReference>
<dbReference type="PANTHER" id="PTHR24421">
    <property type="entry name" value="NITRATE/NITRITE SENSOR PROTEIN NARX-RELATED"/>
    <property type="match status" value="1"/>
</dbReference>
<comment type="function">
    <text evidence="18">Member of the two-component regulatory system NreB/NreC involved in the control of dissimilatory nitrate/nitrite reduction in response to oxygen. NreB functions as a direct oxygen sensor histidine kinase which is autophosphorylated, in the absence of oxygen, probably at the conserved histidine residue, and transfers its phosphate group probably to a conserved aspartate residue of NreC. NreB/NreC activates the expression of the nitrate (narGHJI) and nitrite (nir) reductase operons, as well as the putative nitrate transporter gene narT.</text>
</comment>
<evidence type="ECO:0000256" key="19">
    <source>
        <dbReference type="ARBA" id="ARBA00030800"/>
    </source>
</evidence>
<dbReference type="Gene3D" id="6.10.340.10">
    <property type="match status" value="1"/>
</dbReference>
<keyword evidence="9" id="KW-0597">Phosphoprotein</keyword>
<dbReference type="InterPro" id="IPR003594">
    <property type="entry name" value="HATPase_dom"/>
</dbReference>
<dbReference type="InterPro" id="IPR003660">
    <property type="entry name" value="HAMP_dom"/>
</dbReference>
<evidence type="ECO:0000256" key="17">
    <source>
        <dbReference type="ARBA" id="ARBA00023014"/>
    </source>
</evidence>
<dbReference type="SUPFAM" id="SSF55874">
    <property type="entry name" value="ATPase domain of HSP90 chaperone/DNA topoisomerase II/histidine kinase"/>
    <property type="match status" value="1"/>
</dbReference>
<feature type="transmembrane region" description="Helical" evidence="21">
    <location>
        <begin position="199"/>
        <end position="219"/>
    </location>
</feature>
<dbReference type="GO" id="GO:0000155">
    <property type="term" value="F:phosphorelay sensor kinase activity"/>
    <property type="evidence" value="ECO:0007669"/>
    <property type="project" value="InterPro"/>
</dbReference>
<dbReference type="Pfam" id="PF07730">
    <property type="entry name" value="HisKA_3"/>
    <property type="match status" value="1"/>
</dbReference>
<evidence type="ECO:0000256" key="8">
    <source>
        <dbReference type="ARBA" id="ARBA00022490"/>
    </source>
</evidence>
<evidence type="ECO:0000259" key="23">
    <source>
        <dbReference type="PROSITE" id="PS50885"/>
    </source>
</evidence>
<dbReference type="GO" id="GO:0005737">
    <property type="term" value="C:cytoplasm"/>
    <property type="evidence" value="ECO:0007669"/>
    <property type="project" value="UniProtKB-SubCell"/>
</dbReference>
<keyword evidence="12" id="KW-0479">Metal-binding</keyword>
<evidence type="ECO:0000256" key="3">
    <source>
        <dbReference type="ARBA" id="ARBA00004370"/>
    </source>
</evidence>
<evidence type="ECO:0000256" key="5">
    <source>
        <dbReference type="ARBA" id="ARBA00012438"/>
    </source>
</evidence>
<keyword evidence="7" id="KW-0004">4Fe-4S</keyword>
<evidence type="ECO:0000256" key="4">
    <source>
        <dbReference type="ARBA" id="ARBA00004496"/>
    </source>
</evidence>
<keyword evidence="15" id="KW-0408">Iron</keyword>
<evidence type="ECO:0000256" key="7">
    <source>
        <dbReference type="ARBA" id="ARBA00022485"/>
    </source>
</evidence>
<dbReference type="GO" id="GO:0046983">
    <property type="term" value="F:protein dimerization activity"/>
    <property type="evidence" value="ECO:0007669"/>
    <property type="project" value="InterPro"/>
</dbReference>
<comment type="caution">
    <text evidence="24">The sequence shown here is derived from an EMBL/GenBank/DDBJ whole genome shotgun (WGS) entry which is preliminary data.</text>
</comment>
<evidence type="ECO:0000313" key="25">
    <source>
        <dbReference type="Proteomes" id="UP000245639"/>
    </source>
</evidence>
<dbReference type="CDD" id="cd16917">
    <property type="entry name" value="HATPase_UhpB-NarQ-NarX-like"/>
    <property type="match status" value="1"/>
</dbReference>
<dbReference type="InterPro" id="IPR004358">
    <property type="entry name" value="Sig_transdc_His_kin-like_C"/>
</dbReference>
<dbReference type="GO" id="GO:0016020">
    <property type="term" value="C:membrane"/>
    <property type="evidence" value="ECO:0007669"/>
    <property type="project" value="UniProtKB-SubCell"/>
</dbReference>
<organism evidence="24 25">
    <name type="scientific">Actinomycetospora cinnamomea</name>
    <dbReference type="NCBI Taxonomy" id="663609"/>
    <lineage>
        <taxon>Bacteria</taxon>
        <taxon>Bacillati</taxon>
        <taxon>Actinomycetota</taxon>
        <taxon>Actinomycetes</taxon>
        <taxon>Pseudonocardiales</taxon>
        <taxon>Pseudonocardiaceae</taxon>
        <taxon>Actinomycetospora</taxon>
    </lineage>
</organism>
<keyword evidence="10" id="KW-0808">Transferase</keyword>
<evidence type="ECO:0000256" key="1">
    <source>
        <dbReference type="ARBA" id="ARBA00000085"/>
    </source>
</evidence>
<dbReference type="Proteomes" id="UP000245639">
    <property type="component" value="Unassembled WGS sequence"/>
</dbReference>
<dbReference type="InterPro" id="IPR005467">
    <property type="entry name" value="His_kinase_dom"/>
</dbReference>
<evidence type="ECO:0000256" key="18">
    <source>
        <dbReference type="ARBA" id="ARBA00024827"/>
    </source>
</evidence>
<dbReference type="InterPro" id="IPR011712">
    <property type="entry name" value="Sig_transdc_His_kin_sub3_dim/P"/>
</dbReference>
<accession>A0A2U1F2D8</accession>
<dbReference type="SMART" id="SM00387">
    <property type="entry name" value="HATPase_c"/>
    <property type="match status" value="1"/>
</dbReference>
<evidence type="ECO:0000313" key="24">
    <source>
        <dbReference type="EMBL" id="PVZ06332.1"/>
    </source>
</evidence>
<evidence type="ECO:0000256" key="16">
    <source>
        <dbReference type="ARBA" id="ARBA00023012"/>
    </source>
</evidence>
<proteinExistence type="predicted"/>
<sequence>MRSRDRSGPRRSRLGPTLRVTVWSLVTVLVGIVVLTALVTGMARMRVAAGVTELAGELMPTQRETRALTIASVDQETGQRGYLLLGDPAFLAPYVSGREAEARAAAALTTLLRADPAAGADLAAATAAAAAWRTEVAEPNIAARRAGPLPTERVAASERRGKELFDVLRQRLAALQERTASRERGALAAIDAAQRTANVVALGAVVLAFGVAVASVPLMRRRMVRPLVGLQAQAERTADGAYQTPIAVTGPRDLVAIGDAVETMRTSLLRHGAELTDARLELALRDARDRLAAEVHDNSIQRLFALGLALQAAAARHPAAEGDLAPLVDETDAIVRELRELIAGLVRTEVSAATLRGQVFDLVRDCGRALGITPALEIRGPLEEAVTDEAARELLAALREALGNVARHARAPSAAVRLAVDEARVVLAVEDDGVGVPSDLAPGEGLAVVAARVERLGGTLAVTPRPTGGTLVSWQLPRTRDATPTPDPADTARTRP</sequence>
<dbReference type="PANTHER" id="PTHR24421:SF61">
    <property type="entry name" value="OXYGEN SENSOR HISTIDINE KINASE NREB"/>
    <property type="match status" value="1"/>
</dbReference>
<evidence type="ECO:0000256" key="13">
    <source>
        <dbReference type="ARBA" id="ARBA00022777"/>
    </source>
</evidence>
<dbReference type="InterPro" id="IPR007891">
    <property type="entry name" value="CHASE3"/>
</dbReference>
<keyword evidence="14 21" id="KW-1133">Transmembrane helix</keyword>
<dbReference type="Pfam" id="PF05227">
    <property type="entry name" value="CHASE3"/>
    <property type="match status" value="1"/>
</dbReference>
<name>A0A2U1F2D8_9PSEU</name>
<evidence type="ECO:0000256" key="20">
    <source>
        <dbReference type="SAM" id="MobiDB-lite"/>
    </source>
</evidence>
<dbReference type="GO" id="GO:0046872">
    <property type="term" value="F:metal ion binding"/>
    <property type="evidence" value="ECO:0007669"/>
    <property type="project" value="UniProtKB-KW"/>
</dbReference>
<comment type="subcellular location">
    <subcellularLocation>
        <location evidence="4">Cytoplasm</location>
    </subcellularLocation>
    <subcellularLocation>
        <location evidence="3">Membrane</location>
    </subcellularLocation>
</comment>
<dbReference type="Gene3D" id="3.30.565.10">
    <property type="entry name" value="Histidine kinase-like ATPase, C-terminal domain"/>
    <property type="match status" value="1"/>
</dbReference>
<evidence type="ECO:0000256" key="10">
    <source>
        <dbReference type="ARBA" id="ARBA00022679"/>
    </source>
</evidence>
<evidence type="ECO:0000256" key="9">
    <source>
        <dbReference type="ARBA" id="ARBA00022553"/>
    </source>
</evidence>
<evidence type="ECO:0000256" key="2">
    <source>
        <dbReference type="ARBA" id="ARBA00001966"/>
    </source>
</evidence>
<gene>
    <name evidence="24" type="ORF">C8D89_11370</name>
</gene>
<protein>
    <recommendedName>
        <fullName evidence="6">Oxygen sensor histidine kinase NreB</fullName>
        <ecNumber evidence="5">2.7.13.3</ecNumber>
    </recommendedName>
    <alternativeName>
        <fullName evidence="19">Nitrogen regulation protein B</fullName>
    </alternativeName>
</protein>
<dbReference type="PROSITE" id="PS50109">
    <property type="entry name" value="HIS_KIN"/>
    <property type="match status" value="1"/>
</dbReference>
<keyword evidence="21" id="KW-0472">Membrane</keyword>
<dbReference type="PRINTS" id="PR00344">
    <property type="entry name" value="BCTRLSENSOR"/>
</dbReference>
<keyword evidence="11 21" id="KW-0812">Transmembrane</keyword>
<keyword evidence="8" id="KW-0963">Cytoplasm</keyword>
<dbReference type="EC" id="2.7.13.3" evidence="5"/>
<reference evidence="24 25" key="1">
    <citation type="submission" date="2018-04" db="EMBL/GenBank/DDBJ databases">
        <title>Genomic Encyclopedia of Type Strains, Phase IV (KMG-IV): sequencing the most valuable type-strain genomes for metagenomic binning, comparative biology and taxonomic classification.</title>
        <authorList>
            <person name="Goeker M."/>
        </authorList>
    </citation>
    <scope>NUCLEOTIDE SEQUENCE [LARGE SCALE GENOMIC DNA]</scope>
    <source>
        <strain evidence="24 25">DSM 45771</strain>
    </source>
</reference>
<feature type="domain" description="Histidine kinase" evidence="22">
    <location>
        <begin position="393"/>
        <end position="480"/>
    </location>
</feature>
<feature type="domain" description="HAMP" evidence="23">
    <location>
        <begin position="221"/>
        <end position="273"/>
    </location>
</feature>
<dbReference type="EMBL" id="QEKW01000013">
    <property type="protein sequence ID" value="PVZ06332.1"/>
    <property type="molecule type" value="Genomic_DNA"/>
</dbReference>
<keyword evidence="16" id="KW-0902">Two-component regulatory system</keyword>
<dbReference type="InterPro" id="IPR036890">
    <property type="entry name" value="HATPase_C_sf"/>
</dbReference>
<dbReference type="Pfam" id="PF02518">
    <property type="entry name" value="HATPase_c"/>
    <property type="match status" value="1"/>
</dbReference>
<evidence type="ECO:0000256" key="21">
    <source>
        <dbReference type="SAM" id="Phobius"/>
    </source>
</evidence>
<feature type="transmembrane region" description="Helical" evidence="21">
    <location>
        <begin position="20"/>
        <end position="43"/>
    </location>
</feature>
<evidence type="ECO:0000256" key="15">
    <source>
        <dbReference type="ARBA" id="ARBA00023004"/>
    </source>
</evidence>
<evidence type="ECO:0000256" key="11">
    <source>
        <dbReference type="ARBA" id="ARBA00022692"/>
    </source>
</evidence>
<comment type="cofactor">
    <cofactor evidence="2">
        <name>[4Fe-4S] cluster</name>
        <dbReference type="ChEBI" id="CHEBI:49883"/>
    </cofactor>
</comment>
<dbReference type="InterPro" id="IPR050482">
    <property type="entry name" value="Sensor_HK_TwoCompSys"/>
</dbReference>
<evidence type="ECO:0000256" key="6">
    <source>
        <dbReference type="ARBA" id="ARBA00017322"/>
    </source>
</evidence>
<evidence type="ECO:0000259" key="22">
    <source>
        <dbReference type="PROSITE" id="PS50109"/>
    </source>
</evidence>
<evidence type="ECO:0000256" key="14">
    <source>
        <dbReference type="ARBA" id="ARBA00022989"/>
    </source>
</evidence>
<dbReference type="AlphaFoldDB" id="A0A2U1F2D8"/>
<keyword evidence="13 24" id="KW-0418">Kinase</keyword>
<dbReference type="GO" id="GO:0051539">
    <property type="term" value="F:4 iron, 4 sulfur cluster binding"/>
    <property type="evidence" value="ECO:0007669"/>
    <property type="project" value="UniProtKB-KW"/>
</dbReference>
<evidence type="ECO:0000256" key="12">
    <source>
        <dbReference type="ARBA" id="ARBA00022723"/>
    </source>
</evidence>